<dbReference type="Proteomes" id="UP001059597">
    <property type="component" value="Chromosome"/>
</dbReference>
<gene>
    <name evidence="2" type="ORF">HEK616_26720</name>
</gene>
<feature type="transmembrane region" description="Helical" evidence="1">
    <location>
        <begin position="129"/>
        <end position="152"/>
    </location>
</feature>
<dbReference type="Gene3D" id="3.40.720.10">
    <property type="entry name" value="Alkaline Phosphatase, subunit A"/>
    <property type="match status" value="1"/>
</dbReference>
<feature type="transmembrane region" description="Helical" evidence="1">
    <location>
        <begin position="74"/>
        <end position="96"/>
    </location>
</feature>
<evidence type="ECO:0000256" key="1">
    <source>
        <dbReference type="SAM" id="Phobius"/>
    </source>
</evidence>
<keyword evidence="3" id="KW-1185">Reference proteome</keyword>
<dbReference type="EMBL" id="AP026073">
    <property type="protein sequence ID" value="BDM69185.1"/>
    <property type="molecule type" value="Genomic_DNA"/>
</dbReference>
<accession>A0ABN6QWG6</accession>
<dbReference type="RefSeq" id="WP_261953114.1">
    <property type="nucleotide sequence ID" value="NZ_AP026073.1"/>
</dbReference>
<reference evidence="2" key="1">
    <citation type="submission" date="2022-06" db="EMBL/GenBank/DDBJ databases">
        <title>Complete genome sequence of Streptomyces nigrescens HEK616.</title>
        <authorList>
            <person name="Asamizu S."/>
            <person name="Onaka H."/>
        </authorList>
    </citation>
    <scope>NUCLEOTIDE SEQUENCE</scope>
    <source>
        <strain evidence="2">HEK616</strain>
    </source>
</reference>
<keyword evidence="1" id="KW-0472">Membrane</keyword>
<organism evidence="2 3">
    <name type="scientific">Streptomyces nigrescens</name>
    <dbReference type="NCBI Taxonomy" id="1920"/>
    <lineage>
        <taxon>Bacteria</taxon>
        <taxon>Bacillati</taxon>
        <taxon>Actinomycetota</taxon>
        <taxon>Actinomycetes</taxon>
        <taxon>Kitasatosporales</taxon>
        <taxon>Streptomycetaceae</taxon>
        <taxon>Streptomyces</taxon>
    </lineage>
</organism>
<evidence type="ECO:0008006" key="4">
    <source>
        <dbReference type="Google" id="ProtNLM"/>
    </source>
</evidence>
<sequence length="560" mass="60726">MPFITQLRQLLAKGTNRRRRRAVTSALAAVLVFGALVLPDDLLRLTPGAFVRIPVEGIAGAALLLLLPPRPRRVVAVLAGAGLGLMTLLDLLNMGFRAVLVRPFDPVLDWGLFGDAASFLDDSAGRTGAIAAVVGAVLVALALPVLMALAVLRLSHVLARHSSLATRGTLVLGTAWLVSAALGLQLAGAPLASRTTAEHLDDRAQQVRTSLADERVFAAEAATDPFGSTPPDQLLNGLRGKDVIFTFIESYGRSAIDDPGIGPGVDKVLADGTEQLRRAGFTARSGWLTSSTAGGGSWLAHSTFLSGLWINNQQRYRTVTSSDRMSLTRAFRRTGAWRTVGIMPGVSRSWPEARFYGLDTVYDSRTLGYHGPKFSWSRMPDQYSLSAFERLQHGKRGGKPLMSEIILTSSHNPWAPLPKMLGWGRVGDGSVYRAVEAAGKDPKDVWQDAARVRTEYGRAIQYSLHSLLSYVEKYGRKNTVLVFLGDHQPVPTVTGEHAGRDVPVAIVAHDPAVLRRISDWGWQPGLRPGPKTPVWRMDTFRDRFLTAYGPRSGSAHKGKK</sequence>
<keyword evidence="1" id="KW-1133">Transmembrane helix</keyword>
<feature type="transmembrane region" description="Helical" evidence="1">
    <location>
        <begin position="49"/>
        <end position="67"/>
    </location>
</feature>
<dbReference type="SUPFAM" id="SSF53649">
    <property type="entry name" value="Alkaline phosphatase-like"/>
    <property type="match status" value="1"/>
</dbReference>
<evidence type="ECO:0000313" key="2">
    <source>
        <dbReference type="EMBL" id="BDM69185.1"/>
    </source>
</evidence>
<dbReference type="InterPro" id="IPR017850">
    <property type="entry name" value="Alkaline_phosphatase_core_sf"/>
</dbReference>
<name>A0ABN6QWG6_STRNI</name>
<protein>
    <recommendedName>
        <fullName evidence="4">CDP-alcohol phosphatidyltransferase</fullName>
    </recommendedName>
</protein>
<feature type="transmembrane region" description="Helical" evidence="1">
    <location>
        <begin position="164"/>
        <end position="184"/>
    </location>
</feature>
<evidence type="ECO:0000313" key="3">
    <source>
        <dbReference type="Proteomes" id="UP001059597"/>
    </source>
</evidence>
<keyword evidence="1" id="KW-0812">Transmembrane</keyword>
<proteinExistence type="predicted"/>